<dbReference type="AlphaFoldDB" id="A0A226D7I5"/>
<comment type="caution">
    <text evidence="2">The sequence shown here is derived from an EMBL/GenBank/DDBJ whole genome shotgun (WGS) entry which is preliminary data.</text>
</comment>
<keyword evidence="1" id="KW-1133">Transmembrane helix</keyword>
<feature type="transmembrane region" description="Helical" evidence="1">
    <location>
        <begin position="360"/>
        <end position="383"/>
    </location>
</feature>
<evidence type="ECO:0000256" key="1">
    <source>
        <dbReference type="SAM" id="Phobius"/>
    </source>
</evidence>
<proteinExistence type="predicted"/>
<feature type="transmembrane region" description="Helical" evidence="1">
    <location>
        <begin position="111"/>
        <end position="131"/>
    </location>
</feature>
<accession>A0A226D7I5</accession>
<keyword evidence="3" id="KW-1185">Reference proteome</keyword>
<gene>
    <name evidence="2" type="ORF">Fcan01_25083</name>
</gene>
<organism evidence="2 3">
    <name type="scientific">Folsomia candida</name>
    <name type="common">Springtail</name>
    <dbReference type="NCBI Taxonomy" id="158441"/>
    <lineage>
        <taxon>Eukaryota</taxon>
        <taxon>Metazoa</taxon>
        <taxon>Ecdysozoa</taxon>
        <taxon>Arthropoda</taxon>
        <taxon>Hexapoda</taxon>
        <taxon>Collembola</taxon>
        <taxon>Entomobryomorpha</taxon>
        <taxon>Isotomoidea</taxon>
        <taxon>Isotomidae</taxon>
        <taxon>Proisotominae</taxon>
        <taxon>Folsomia</taxon>
    </lineage>
</organism>
<keyword evidence="1" id="KW-0812">Transmembrane</keyword>
<dbReference type="Proteomes" id="UP000198287">
    <property type="component" value="Unassembled WGS sequence"/>
</dbReference>
<feature type="transmembrane region" description="Helical" evidence="1">
    <location>
        <begin position="173"/>
        <end position="195"/>
    </location>
</feature>
<reference evidence="2 3" key="1">
    <citation type="submission" date="2015-12" db="EMBL/GenBank/DDBJ databases">
        <title>The genome of Folsomia candida.</title>
        <authorList>
            <person name="Faddeeva A."/>
            <person name="Derks M.F."/>
            <person name="Anvar Y."/>
            <person name="Smit S."/>
            <person name="Van Straalen N."/>
            <person name="Roelofs D."/>
        </authorList>
    </citation>
    <scope>NUCLEOTIDE SEQUENCE [LARGE SCALE GENOMIC DNA]</scope>
    <source>
        <strain evidence="2 3">VU population</strain>
        <tissue evidence="2">Whole body</tissue>
    </source>
</reference>
<feature type="transmembrane region" description="Helical" evidence="1">
    <location>
        <begin position="215"/>
        <end position="233"/>
    </location>
</feature>
<protein>
    <recommendedName>
        <fullName evidence="4">Gustatory receptor</fullName>
    </recommendedName>
</protein>
<feature type="transmembrane region" description="Helical" evidence="1">
    <location>
        <begin position="137"/>
        <end position="152"/>
    </location>
</feature>
<feature type="transmembrane region" description="Helical" evidence="1">
    <location>
        <begin position="327"/>
        <end position="348"/>
    </location>
</feature>
<sequence length="455" mass="52234">MLIETNYIPFRGCYGSNATLSTHLSSKIRKPEVDTSIFSKMMSNATKQLTTIVCHYLEKVVPLSKKLSCVHFKKEQIPKVTICCVLLRFCIWIPTLKLWRYCGGMGNNQFYSAYGILCATVLIIWLLFNFYPLQDDFYVVINWILCYFPRFMDTWMTRRGKQQLAVFTSIQDILLLLQFCVLLTLPISTTLFFIFSPDHPLHSRQLLPEEYGLNENIICTIVFIATTTWKAIISSVKRATWPGPLRAPGLVFGTTVYHRWYATELFDVCNCGLKFGDRIPIALGMRELKINAATHLSYRALRSHRNLLREYVTFQLLHNLLMEVSGLALVIIHTIGSHIILFCNYAIIANWVSLDGPTKIYLAVWSIFVQITWATTLQVSGMFHSYSIKTLKSWEAVKVRDTLGKKVFNKFRKSLKPLAIGLKGTMTFRELTALKFLRAIVTGTFRALLTLSRKI</sequence>
<name>A0A226D7I5_FOLCA</name>
<evidence type="ECO:0000313" key="3">
    <source>
        <dbReference type="Proteomes" id="UP000198287"/>
    </source>
</evidence>
<keyword evidence="1" id="KW-0472">Membrane</keyword>
<evidence type="ECO:0000313" key="2">
    <source>
        <dbReference type="EMBL" id="OXA40236.1"/>
    </source>
</evidence>
<evidence type="ECO:0008006" key="4">
    <source>
        <dbReference type="Google" id="ProtNLM"/>
    </source>
</evidence>
<dbReference type="EMBL" id="LNIX01000034">
    <property type="protein sequence ID" value="OXA40236.1"/>
    <property type="molecule type" value="Genomic_DNA"/>
</dbReference>